<dbReference type="RefSeq" id="WP_091109428.1">
    <property type="nucleotide sequence ID" value="NZ_FOWQ01000003.1"/>
</dbReference>
<dbReference type="InterPro" id="IPR050438">
    <property type="entry name" value="LMW_PTPase"/>
</dbReference>
<dbReference type="PRINTS" id="PR00719">
    <property type="entry name" value="LMWPTPASE"/>
</dbReference>
<dbReference type="STRING" id="1523247.SAMN05660464_2581"/>
<dbReference type="InterPro" id="IPR036196">
    <property type="entry name" value="Ptyr_pPase_sf"/>
</dbReference>
<dbReference type="EMBL" id="FOWQ01000003">
    <property type="protein sequence ID" value="SFP22498.1"/>
    <property type="molecule type" value="Genomic_DNA"/>
</dbReference>
<organism evidence="6 7">
    <name type="scientific">Geodermatophilus dictyosporus</name>
    <dbReference type="NCBI Taxonomy" id="1523247"/>
    <lineage>
        <taxon>Bacteria</taxon>
        <taxon>Bacillati</taxon>
        <taxon>Actinomycetota</taxon>
        <taxon>Actinomycetes</taxon>
        <taxon>Geodermatophilales</taxon>
        <taxon>Geodermatophilaceae</taxon>
        <taxon>Geodermatophilus</taxon>
    </lineage>
</organism>
<accession>A0A1I5NKY6</accession>
<dbReference type="Proteomes" id="UP000198857">
    <property type="component" value="Unassembled WGS sequence"/>
</dbReference>
<dbReference type="AlphaFoldDB" id="A0A1I5NKY6"/>
<feature type="domain" description="Phosphotyrosine protein phosphatase I" evidence="5">
    <location>
        <begin position="11"/>
        <end position="195"/>
    </location>
</feature>
<dbReference type="Pfam" id="PF01451">
    <property type="entry name" value="LMWPc"/>
    <property type="match status" value="1"/>
</dbReference>
<evidence type="ECO:0000256" key="1">
    <source>
        <dbReference type="ARBA" id="ARBA00011063"/>
    </source>
</evidence>
<dbReference type="GO" id="GO:0004725">
    <property type="term" value="F:protein tyrosine phosphatase activity"/>
    <property type="evidence" value="ECO:0007669"/>
    <property type="project" value="InterPro"/>
</dbReference>
<feature type="active site" description="Nucleophile" evidence="4">
    <location>
        <position position="17"/>
    </location>
</feature>
<protein>
    <submittedName>
        <fullName evidence="6">Protein-tyrosine phosphatase</fullName>
    </submittedName>
</protein>
<dbReference type="Gene3D" id="3.40.50.2300">
    <property type="match status" value="1"/>
</dbReference>
<dbReference type="InterPro" id="IPR017867">
    <property type="entry name" value="Tyr_phospatase_low_mol_wt"/>
</dbReference>
<feature type="active site" evidence="4">
    <location>
        <position position="23"/>
    </location>
</feature>
<dbReference type="SMART" id="SM00226">
    <property type="entry name" value="LMWPc"/>
    <property type="match status" value="1"/>
</dbReference>
<sequence>MSGGPAPATEFRLLFVCTGNICRSAAAERLTRRRLQELLGGGASAVSVHSAGTQAVVGAAVHPDSAAAVRALGGDVEGFAARRLRRPMVTEADLVLTMTREHRQAVLGLEPRSLSRTFTLREAADLARLVGGPPDAAGAPDGDLRGLVARMAAARRLRPGAGADDDVDDPIAGPPEAHARAVASIAGHLGPVLDHVVRCRS</sequence>
<dbReference type="OrthoDB" id="9784339at2"/>
<evidence type="ECO:0000313" key="7">
    <source>
        <dbReference type="Proteomes" id="UP000198857"/>
    </source>
</evidence>
<proteinExistence type="inferred from homology"/>
<evidence type="ECO:0000313" key="6">
    <source>
        <dbReference type="EMBL" id="SFP22498.1"/>
    </source>
</evidence>
<reference evidence="7" key="1">
    <citation type="submission" date="2016-10" db="EMBL/GenBank/DDBJ databases">
        <authorList>
            <person name="Varghese N."/>
            <person name="Submissions S."/>
        </authorList>
    </citation>
    <scope>NUCLEOTIDE SEQUENCE [LARGE SCALE GENOMIC DNA]</scope>
    <source>
        <strain evidence="7">DSM 44208</strain>
    </source>
</reference>
<keyword evidence="7" id="KW-1185">Reference proteome</keyword>
<gene>
    <name evidence="6" type="ORF">SAMN05660464_2581</name>
</gene>
<dbReference type="SUPFAM" id="SSF52788">
    <property type="entry name" value="Phosphotyrosine protein phosphatases I"/>
    <property type="match status" value="1"/>
</dbReference>
<name>A0A1I5NKY6_9ACTN</name>
<dbReference type="PANTHER" id="PTHR11717">
    <property type="entry name" value="LOW MOLECULAR WEIGHT PROTEIN TYROSINE PHOSPHATASE"/>
    <property type="match status" value="1"/>
</dbReference>
<evidence type="ECO:0000256" key="4">
    <source>
        <dbReference type="PIRSR" id="PIRSR617867-1"/>
    </source>
</evidence>
<evidence type="ECO:0000256" key="3">
    <source>
        <dbReference type="ARBA" id="ARBA00022912"/>
    </source>
</evidence>
<dbReference type="InterPro" id="IPR023485">
    <property type="entry name" value="Ptyr_pPase"/>
</dbReference>
<evidence type="ECO:0000259" key="5">
    <source>
        <dbReference type="SMART" id="SM00226"/>
    </source>
</evidence>
<evidence type="ECO:0000256" key="2">
    <source>
        <dbReference type="ARBA" id="ARBA00022801"/>
    </source>
</evidence>
<dbReference type="PANTHER" id="PTHR11717:SF31">
    <property type="entry name" value="LOW MOLECULAR WEIGHT PROTEIN-TYROSINE-PHOSPHATASE ETP-RELATED"/>
    <property type="match status" value="1"/>
</dbReference>
<comment type="similarity">
    <text evidence="1">Belongs to the low molecular weight phosphotyrosine protein phosphatase family.</text>
</comment>
<keyword evidence="2" id="KW-0378">Hydrolase</keyword>
<keyword evidence="3" id="KW-0904">Protein phosphatase</keyword>